<keyword evidence="7" id="KW-0119">Carbohydrate metabolism</keyword>
<dbReference type="GO" id="GO:0046872">
    <property type="term" value="F:metal ion binding"/>
    <property type="evidence" value="ECO:0007669"/>
    <property type="project" value="UniProtKB-KW"/>
</dbReference>
<dbReference type="SUPFAM" id="SSF56784">
    <property type="entry name" value="HAD-like"/>
    <property type="match status" value="1"/>
</dbReference>
<dbReference type="AlphaFoldDB" id="X1RWE2"/>
<evidence type="ECO:0000313" key="11">
    <source>
        <dbReference type="EMBL" id="GAI84968.1"/>
    </source>
</evidence>
<dbReference type="Pfam" id="PF00702">
    <property type="entry name" value="Hydrolase"/>
    <property type="match status" value="1"/>
</dbReference>
<dbReference type="InterPro" id="IPR036412">
    <property type="entry name" value="HAD-like_sf"/>
</dbReference>
<comment type="similarity">
    <text evidence="2">Belongs to the HAD-like hydrolase superfamily. CbbY/CbbZ/Gph/YieH family.</text>
</comment>
<dbReference type="GO" id="GO:0008801">
    <property type="term" value="F:beta-phosphoglucomutase activity"/>
    <property type="evidence" value="ECO:0007669"/>
    <property type="project" value="UniProtKB-EC"/>
</dbReference>
<evidence type="ECO:0000256" key="10">
    <source>
        <dbReference type="ARBA" id="ARBA00044991"/>
    </source>
</evidence>
<evidence type="ECO:0000256" key="5">
    <source>
        <dbReference type="ARBA" id="ARBA00022842"/>
    </source>
</evidence>
<evidence type="ECO:0000256" key="2">
    <source>
        <dbReference type="ARBA" id="ARBA00006171"/>
    </source>
</evidence>
<dbReference type="SFLD" id="SFLDS00003">
    <property type="entry name" value="Haloacid_Dehalogenase"/>
    <property type="match status" value="1"/>
</dbReference>
<sequence length="216" mass="24216">MFKGAIFDLDGVIVDTVPIHFKAWKKMFSEYGIDFTFDEYKSKVDGIPRYDGARAILKDISEVELKKAGDIKQGYFLEFIEKEKIPVYTSSIGLIKELKSHNKKIAFASSSRNCKRILQRAGIIYLADAIVDGNDITKAKPDPQIFQLAAERLGCVYAECVVFEDAVLGVEAAVNGKMLCVGIDRYGNPKRLAKANLVVEDLSDVDYKTIEELFKK</sequence>
<dbReference type="PANTHER" id="PTHR46193:SF18">
    <property type="entry name" value="HEXITOL PHOSPHATASE B"/>
    <property type="match status" value="1"/>
</dbReference>
<accession>X1RWE2</accession>
<dbReference type="Gene3D" id="3.40.50.1000">
    <property type="entry name" value="HAD superfamily/HAD-like"/>
    <property type="match status" value="1"/>
</dbReference>
<dbReference type="SFLD" id="SFLDG01129">
    <property type="entry name" value="C1.5:_HAD__Beta-PGM__Phosphata"/>
    <property type="match status" value="1"/>
</dbReference>
<evidence type="ECO:0000256" key="3">
    <source>
        <dbReference type="ARBA" id="ARBA00022553"/>
    </source>
</evidence>
<dbReference type="InterPro" id="IPR010976">
    <property type="entry name" value="B-phosphoglucomutase_hydrolase"/>
</dbReference>
<comment type="cofactor">
    <cofactor evidence="1">
        <name>Mg(2+)</name>
        <dbReference type="ChEBI" id="CHEBI:18420"/>
    </cofactor>
</comment>
<dbReference type="EMBL" id="BARW01005983">
    <property type="protein sequence ID" value="GAI84968.1"/>
    <property type="molecule type" value="Genomic_DNA"/>
</dbReference>
<keyword evidence="5" id="KW-0460">Magnesium</keyword>
<dbReference type="EC" id="5.4.2.6" evidence="9"/>
<comment type="caution">
    <text evidence="11">The sequence shown here is derived from an EMBL/GenBank/DDBJ whole genome shotgun (WGS) entry which is preliminary data.</text>
</comment>
<proteinExistence type="inferred from homology"/>
<keyword evidence="4" id="KW-0479">Metal-binding</keyword>
<reference evidence="11" key="1">
    <citation type="journal article" date="2014" name="Front. Microbiol.">
        <title>High frequency of phylogenetically diverse reductive dehalogenase-homologous genes in deep subseafloor sedimentary metagenomes.</title>
        <authorList>
            <person name="Kawai M."/>
            <person name="Futagami T."/>
            <person name="Toyoda A."/>
            <person name="Takaki Y."/>
            <person name="Nishi S."/>
            <person name="Hori S."/>
            <person name="Arai W."/>
            <person name="Tsubouchi T."/>
            <person name="Morono Y."/>
            <person name="Uchiyama I."/>
            <person name="Ito T."/>
            <person name="Fujiyama A."/>
            <person name="Inagaki F."/>
            <person name="Takami H."/>
        </authorList>
    </citation>
    <scope>NUCLEOTIDE SEQUENCE</scope>
    <source>
        <strain evidence="11">Expedition CK06-06</strain>
    </source>
</reference>
<dbReference type="InterPro" id="IPR006439">
    <property type="entry name" value="HAD-SF_hydro_IA"/>
</dbReference>
<comment type="catalytic activity">
    <reaction evidence="8">
        <text>beta-D-glucose 1-phosphate = beta-D-glucose 6-phosphate</text>
        <dbReference type="Rhea" id="RHEA:20113"/>
        <dbReference type="ChEBI" id="CHEBI:57684"/>
        <dbReference type="ChEBI" id="CHEBI:58247"/>
        <dbReference type="EC" id="5.4.2.6"/>
    </reaction>
</comment>
<keyword evidence="6" id="KW-0413">Isomerase</keyword>
<dbReference type="Gene3D" id="1.10.150.240">
    <property type="entry name" value="Putative phosphatase, domain 2"/>
    <property type="match status" value="1"/>
</dbReference>
<dbReference type="InterPro" id="IPR023214">
    <property type="entry name" value="HAD_sf"/>
</dbReference>
<evidence type="ECO:0000256" key="6">
    <source>
        <dbReference type="ARBA" id="ARBA00023235"/>
    </source>
</evidence>
<evidence type="ECO:0000256" key="9">
    <source>
        <dbReference type="ARBA" id="ARBA00044968"/>
    </source>
</evidence>
<evidence type="ECO:0000256" key="4">
    <source>
        <dbReference type="ARBA" id="ARBA00022723"/>
    </source>
</evidence>
<dbReference type="PRINTS" id="PR00413">
    <property type="entry name" value="HADHALOGNASE"/>
</dbReference>
<evidence type="ECO:0000256" key="8">
    <source>
        <dbReference type="ARBA" id="ARBA00044926"/>
    </source>
</evidence>
<dbReference type="PANTHER" id="PTHR46193">
    <property type="entry name" value="6-PHOSPHOGLUCONATE PHOSPHATASE"/>
    <property type="match status" value="1"/>
</dbReference>
<dbReference type="InterPro" id="IPR051600">
    <property type="entry name" value="Beta-PGM-like"/>
</dbReference>
<gene>
    <name evidence="11" type="ORF">S12H4_12499</name>
</gene>
<organism evidence="11">
    <name type="scientific">marine sediment metagenome</name>
    <dbReference type="NCBI Taxonomy" id="412755"/>
    <lineage>
        <taxon>unclassified sequences</taxon>
        <taxon>metagenomes</taxon>
        <taxon>ecological metagenomes</taxon>
    </lineage>
</organism>
<evidence type="ECO:0000256" key="1">
    <source>
        <dbReference type="ARBA" id="ARBA00001946"/>
    </source>
</evidence>
<dbReference type="InterPro" id="IPR023198">
    <property type="entry name" value="PGP-like_dom2"/>
</dbReference>
<protein>
    <recommendedName>
        <fullName evidence="10">Beta-phosphoglucomutase</fullName>
        <ecNumber evidence="9">5.4.2.6</ecNumber>
    </recommendedName>
</protein>
<dbReference type="NCBIfam" id="TIGR01509">
    <property type="entry name" value="HAD-SF-IA-v3"/>
    <property type="match status" value="1"/>
</dbReference>
<name>X1RWE2_9ZZZZ</name>
<dbReference type="NCBIfam" id="TIGR02009">
    <property type="entry name" value="PGMB-YQAB-SF"/>
    <property type="match status" value="1"/>
</dbReference>
<evidence type="ECO:0000256" key="7">
    <source>
        <dbReference type="ARBA" id="ARBA00023277"/>
    </source>
</evidence>
<keyword evidence="3" id="KW-0597">Phosphoprotein</keyword>